<evidence type="ECO:0000259" key="9">
    <source>
        <dbReference type="PROSITE" id="PS50157"/>
    </source>
</evidence>
<feature type="compositionally biased region" description="Basic and acidic residues" evidence="8">
    <location>
        <begin position="487"/>
        <end position="509"/>
    </location>
</feature>
<comment type="caution">
    <text evidence="10">The sequence shown here is derived from an EMBL/GenBank/DDBJ whole genome shotgun (WGS) entry which is preliminary data.</text>
</comment>
<feature type="domain" description="C2H2-type" evidence="9">
    <location>
        <begin position="214"/>
        <end position="242"/>
    </location>
</feature>
<keyword evidence="5" id="KW-0862">Zinc</keyword>
<keyword evidence="11" id="KW-1185">Reference proteome</keyword>
<evidence type="ECO:0000313" key="10">
    <source>
        <dbReference type="EMBL" id="KAG4420740.1"/>
    </source>
</evidence>
<dbReference type="PANTHER" id="PTHR24404">
    <property type="entry name" value="ZINC FINGER PROTEIN"/>
    <property type="match status" value="1"/>
</dbReference>
<evidence type="ECO:0000256" key="2">
    <source>
        <dbReference type="ARBA" id="ARBA00022723"/>
    </source>
</evidence>
<evidence type="ECO:0000256" key="5">
    <source>
        <dbReference type="ARBA" id="ARBA00022833"/>
    </source>
</evidence>
<dbReference type="InterPro" id="IPR050589">
    <property type="entry name" value="Ikaros_C2H2-ZF"/>
</dbReference>
<dbReference type="GO" id="GO:0000978">
    <property type="term" value="F:RNA polymerase II cis-regulatory region sequence-specific DNA binding"/>
    <property type="evidence" value="ECO:0007669"/>
    <property type="project" value="TreeGrafter"/>
</dbReference>
<feature type="compositionally biased region" description="Acidic residues" evidence="8">
    <location>
        <begin position="403"/>
        <end position="414"/>
    </location>
</feature>
<feature type="region of interest" description="Disordered" evidence="8">
    <location>
        <begin position="163"/>
        <end position="182"/>
    </location>
</feature>
<evidence type="ECO:0000256" key="4">
    <source>
        <dbReference type="ARBA" id="ARBA00022771"/>
    </source>
</evidence>
<protein>
    <recommendedName>
        <fullName evidence="9">C2H2-type domain-containing protein</fullName>
    </recommendedName>
</protein>
<sequence>MSPEATAHMPKTTKRCISSNSDDDIILAVKASLKCSKCKLTLGNIGSRKDHERNKICARCDLCNIVLQTRVDFRKHQRELHGDTQREDLAETMAVTIDENECDTSDSSSPKSEKSLRLLKCEKCGRSFQTDRGRKVHQLKDGCSFCDQCKTYFPTNYDLKEHHASGHGNVPKPGPKHNETKGNRVQRMCETCGSQHSTKFNMKMHQQNGACKGSACEMCDQRFSTVVALQEHLKDEHPNGASASDIEIDRSSDPELVEEDEVLVKGDPVSDITDRLQNGDHKCQDCGAVFKKHGFFLRHKNDGVCRRCPQCGQWFQGKEPLRKHISDDHGDQPISLEITNKTASIPQRPRIQGQETRPSTQMKLPFTMEDIISPDRRIAKVREYRAILPPKRSEKAHPLSSFESEEETISDDPSDSYLGGLQATRSPHEVALAIPGEAMEDQGHEYDDLHLRLDLQERILKYPTPGMLEESILRRSIALGIYTPEPTPHEIPKEEMAKYDDRITHDGARSDQNSQVDWEPYDDDDNSPTNNVDTGVHRV</sequence>
<dbReference type="PROSITE" id="PS00028">
    <property type="entry name" value="ZINC_FINGER_C2H2_1"/>
    <property type="match status" value="4"/>
</dbReference>
<evidence type="ECO:0000256" key="3">
    <source>
        <dbReference type="ARBA" id="ARBA00022737"/>
    </source>
</evidence>
<feature type="region of interest" description="Disordered" evidence="8">
    <location>
        <begin position="392"/>
        <end position="421"/>
    </location>
</feature>
<keyword evidence="3" id="KW-0677">Repeat</keyword>
<reference evidence="10" key="1">
    <citation type="submission" date="2021-02" db="EMBL/GenBank/DDBJ databases">
        <title>Genome sequence Cadophora malorum strain M34.</title>
        <authorList>
            <person name="Stefanovic E."/>
            <person name="Vu D."/>
            <person name="Scully C."/>
            <person name="Dijksterhuis J."/>
            <person name="Roader J."/>
            <person name="Houbraken J."/>
        </authorList>
    </citation>
    <scope>NUCLEOTIDE SEQUENCE</scope>
    <source>
        <strain evidence="10">M34</strain>
    </source>
</reference>
<accession>A0A8H7TKA4</accession>
<dbReference type="PROSITE" id="PS50157">
    <property type="entry name" value="ZINC_FINGER_C2H2_2"/>
    <property type="match status" value="2"/>
</dbReference>
<name>A0A8H7TKA4_9HELO</name>
<keyword evidence="2" id="KW-0479">Metal-binding</keyword>
<dbReference type="Proteomes" id="UP000664132">
    <property type="component" value="Unassembled WGS sequence"/>
</dbReference>
<evidence type="ECO:0000256" key="1">
    <source>
        <dbReference type="ARBA" id="ARBA00004123"/>
    </source>
</evidence>
<dbReference type="EMBL" id="JAFJYH010000078">
    <property type="protein sequence ID" value="KAG4420740.1"/>
    <property type="molecule type" value="Genomic_DNA"/>
</dbReference>
<dbReference type="InterPro" id="IPR013087">
    <property type="entry name" value="Znf_C2H2_type"/>
</dbReference>
<dbReference type="GO" id="GO:0005634">
    <property type="term" value="C:nucleus"/>
    <property type="evidence" value="ECO:0007669"/>
    <property type="project" value="UniProtKB-SubCell"/>
</dbReference>
<dbReference type="OrthoDB" id="303107at2759"/>
<organism evidence="10 11">
    <name type="scientific">Cadophora malorum</name>
    <dbReference type="NCBI Taxonomy" id="108018"/>
    <lineage>
        <taxon>Eukaryota</taxon>
        <taxon>Fungi</taxon>
        <taxon>Dikarya</taxon>
        <taxon>Ascomycota</taxon>
        <taxon>Pezizomycotina</taxon>
        <taxon>Leotiomycetes</taxon>
        <taxon>Helotiales</taxon>
        <taxon>Ploettnerulaceae</taxon>
        <taxon>Cadophora</taxon>
    </lineage>
</organism>
<comment type="subcellular location">
    <subcellularLocation>
        <location evidence="1">Nucleus</location>
    </subcellularLocation>
</comment>
<feature type="domain" description="C2H2-type" evidence="9">
    <location>
        <begin position="306"/>
        <end position="333"/>
    </location>
</feature>
<evidence type="ECO:0000256" key="8">
    <source>
        <dbReference type="SAM" id="MobiDB-lite"/>
    </source>
</evidence>
<keyword evidence="6" id="KW-0539">Nucleus</keyword>
<evidence type="ECO:0000256" key="7">
    <source>
        <dbReference type="PROSITE-ProRule" id="PRU00042"/>
    </source>
</evidence>
<feature type="region of interest" description="Disordered" evidence="8">
    <location>
        <begin position="484"/>
        <end position="539"/>
    </location>
</feature>
<dbReference type="GO" id="GO:0003700">
    <property type="term" value="F:DNA-binding transcription factor activity"/>
    <property type="evidence" value="ECO:0007669"/>
    <property type="project" value="TreeGrafter"/>
</dbReference>
<gene>
    <name evidence="10" type="ORF">IFR04_006126</name>
</gene>
<dbReference type="PANTHER" id="PTHR24404:SF114">
    <property type="entry name" value="KLUMPFUSS, ISOFORM B-RELATED"/>
    <property type="match status" value="1"/>
</dbReference>
<proteinExistence type="predicted"/>
<dbReference type="AlphaFoldDB" id="A0A8H7TKA4"/>
<evidence type="ECO:0000313" key="11">
    <source>
        <dbReference type="Proteomes" id="UP000664132"/>
    </source>
</evidence>
<dbReference type="SMART" id="SM00355">
    <property type="entry name" value="ZnF_C2H2"/>
    <property type="match status" value="7"/>
</dbReference>
<keyword evidence="4 7" id="KW-0863">Zinc-finger</keyword>
<dbReference type="Gene3D" id="3.30.160.60">
    <property type="entry name" value="Classic Zinc Finger"/>
    <property type="match status" value="1"/>
</dbReference>
<dbReference type="GO" id="GO:0008270">
    <property type="term" value="F:zinc ion binding"/>
    <property type="evidence" value="ECO:0007669"/>
    <property type="project" value="UniProtKB-KW"/>
</dbReference>
<evidence type="ECO:0000256" key="6">
    <source>
        <dbReference type="ARBA" id="ARBA00023242"/>
    </source>
</evidence>
<dbReference type="GO" id="GO:0006357">
    <property type="term" value="P:regulation of transcription by RNA polymerase II"/>
    <property type="evidence" value="ECO:0007669"/>
    <property type="project" value="TreeGrafter"/>
</dbReference>